<sequence length="156" mass="16850">MSEITPVRRRELRAGAHHLNPVVSIAGNGLTPAVLGEIDRSLQAHELIKIKVHGAERAAREALMKAVCEALDASSVQHIGTILVIWRQRREETEKSVQAKPMTSSARTGVARAKSARAFAAAARRTALIKAASDKKRLAAKRSRTYTRKTGPAGGK</sequence>
<keyword evidence="1 2" id="KW-0694">RNA-binding</keyword>
<dbReference type="InterPro" id="IPR051925">
    <property type="entry name" value="RNA-binding_domain"/>
</dbReference>
<dbReference type="PANTHER" id="PTHR40065:SF3">
    <property type="entry name" value="RNA-BINDING PROTEIN YHBY"/>
    <property type="match status" value="1"/>
</dbReference>
<protein>
    <submittedName>
        <fullName evidence="5">Ribosome assembly RNA-binding protein YhbY</fullName>
    </submittedName>
</protein>
<evidence type="ECO:0000256" key="2">
    <source>
        <dbReference type="PROSITE-ProRule" id="PRU00626"/>
    </source>
</evidence>
<feature type="region of interest" description="Disordered" evidence="3">
    <location>
        <begin position="133"/>
        <end position="156"/>
    </location>
</feature>
<gene>
    <name evidence="5" type="ORF">GO608_01940</name>
</gene>
<dbReference type="InterPro" id="IPR001890">
    <property type="entry name" value="RNA-binding_CRM"/>
</dbReference>
<reference evidence="5" key="1">
    <citation type="submission" date="2019-12" db="EMBL/GenBank/DDBJ databases">
        <title>Comparative genomics gives insights into the taxonomy of the Azoarcus-Aromatoleum group and reveals separate origins of nif in the plant-associated Azoarcus and non-plant-associated Aromatoleum sub-groups.</title>
        <authorList>
            <person name="Lafos M."/>
            <person name="Maluk M."/>
            <person name="Batista M."/>
            <person name="Junghare M."/>
            <person name="Carmona M."/>
            <person name="Faoro H."/>
            <person name="Cruz L.M."/>
            <person name="Battistoni F."/>
            <person name="De Souza E."/>
            <person name="Pedrosa F."/>
            <person name="Chen W.-M."/>
            <person name="Poole P.S."/>
            <person name="Dixon R.A."/>
            <person name="James E.K."/>
        </authorList>
    </citation>
    <scope>NUCLEOTIDE SEQUENCE</scope>
    <source>
        <strain evidence="5">U120</strain>
    </source>
</reference>
<proteinExistence type="predicted"/>
<feature type="compositionally biased region" description="Basic residues" evidence="3">
    <location>
        <begin position="138"/>
        <end position="147"/>
    </location>
</feature>
<comment type="caution">
    <text evidence="5">The sequence shown here is derived from an EMBL/GenBank/DDBJ whole genome shotgun (WGS) entry which is preliminary data.</text>
</comment>
<dbReference type="PROSITE" id="PS51295">
    <property type="entry name" value="CRM"/>
    <property type="match status" value="1"/>
</dbReference>
<evidence type="ECO:0000313" key="6">
    <source>
        <dbReference type="Proteomes" id="UP000601990"/>
    </source>
</evidence>
<evidence type="ECO:0000256" key="3">
    <source>
        <dbReference type="SAM" id="MobiDB-lite"/>
    </source>
</evidence>
<dbReference type="SUPFAM" id="SSF75471">
    <property type="entry name" value="YhbY-like"/>
    <property type="match status" value="1"/>
</dbReference>
<accession>A0ABX1N0W5</accession>
<dbReference type="EMBL" id="WTVH01000002">
    <property type="protein sequence ID" value="NMF92094.1"/>
    <property type="molecule type" value="Genomic_DNA"/>
</dbReference>
<name>A0ABX1N0W5_9RHOO</name>
<keyword evidence="6" id="KW-1185">Reference proteome</keyword>
<feature type="domain" description="CRM" evidence="4">
    <location>
        <begin position="2"/>
        <end position="98"/>
    </location>
</feature>
<dbReference type="Proteomes" id="UP000601990">
    <property type="component" value="Unassembled WGS sequence"/>
</dbReference>
<evidence type="ECO:0000313" key="5">
    <source>
        <dbReference type="EMBL" id="NMF92094.1"/>
    </source>
</evidence>
<dbReference type="SMART" id="SM01103">
    <property type="entry name" value="CRS1_YhbY"/>
    <property type="match status" value="1"/>
</dbReference>
<dbReference type="InterPro" id="IPR035920">
    <property type="entry name" value="YhbY-like_sf"/>
</dbReference>
<evidence type="ECO:0000259" key="4">
    <source>
        <dbReference type="PROSITE" id="PS51295"/>
    </source>
</evidence>
<organism evidence="5 6">
    <name type="scientific">Aromatoleum buckelii</name>
    <dbReference type="NCBI Taxonomy" id="200254"/>
    <lineage>
        <taxon>Bacteria</taxon>
        <taxon>Pseudomonadati</taxon>
        <taxon>Pseudomonadota</taxon>
        <taxon>Betaproteobacteria</taxon>
        <taxon>Rhodocyclales</taxon>
        <taxon>Rhodocyclaceae</taxon>
        <taxon>Aromatoleum</taxon>
    </lineage>
</organism>
<dbReference type="RefSeq" id="WP_169197416.1">
    <property type="nucleotide sequence ID" value="NZ_WTVH02000009.1"/>
</dbReference>
<evidence type="ECO:0000256" key="1">
    <source>
        <dbReference type="ARBA" id="ARBA00022884"/>
    </source>
</evidence>
<dbReference type="PANTHER" id="PTHR40065">
    <property type="entry name" value="RNA-BINDING PROTEIN YHBY"/>
    <property type="match status" value="1"/>
</dbReference>
<dbReference type="Gene3D" id="3.30.110.60">
    <property type="entry name" value="YhbY-like"/>
    <property type="match status" value="1"/>
</dbReference>
<dbReference type="Pfam" id="PF01985">
    <property type="entry name" value="CRS1_YhbY"/>
    <property type="match status" value="1"/>
</dbReference>